<comment type="similarity">
    <text evidence="1">Belongs to the UPF0749 family.</text>
</comment>
<dbReference type="Gene3D" id="3.30.70.1880">
    <property type="entry name" value="Protein of unknown function DUF881"/>
    <property type="match status" value="1"/>
</dbReference>
<feature type="coiled-coil region" evidence="2">
    <location>
        <begin position="97"/>
        <end position="131"/>
    </location>
</feature>
<dbReference type="PANTHER" id="PTHR37313:SF1">
    <property type="entry name" value="UPF0749 PROTEIN RV1823"/>
    <property type="match status" value="1"/>
</dbReference>
<feature type="region of interest" description="Disordered" evidence="3">
    <location>
        <begin position="1"/>
        <end position="24"/>
    </location>
</feature>
<dbReference type="Proteomes" id="UP000199207">
    <property type="component" value="Unassembled WGS sequence"/>
</dbReference>
<accession>A0A1I1PM12</accession>
<organism evidence="4 5">
    <name type="scientific">Streptomyces aidingensis</name>
    <dbReference type="NCBI Taxonomy" id="910347"/>
    <lineage>
        <taxon>Bacteria</taxon>
        <taxon>Bacillati</taxon>
        <taxon>Actinomycetota</taxon>
        <taxon>Actinomycetes</taxon>
        <taxon>Kitasatosporales</taxon>
        <taxon>Streptomycetaceae</taxon>
        <taxon>Streptomyces</taxon>
    </lineage>
</organism>
<sequence length="308" mass="33137">MSAMPQQRGAPGPSPDAPDRAAAARPDASMWLLNQVMDHTLDEGYEEEAARRAAEGRTAETGPLRPWLIAGTLLIAMVITLGAAQARSSLPAVAKERRELIDRIESGTERADRLQEEVDALRDDLADREREALREEGGEQAELTALLAGAVAVTGPGLEIVVDDAESVAQGLPDGARDDTDTGRVRDRDLQRIVNGLWASGAEAVAVNGRRLTALSAIRHAGEAILVDNRPLVPPYTIRAVGDGPVLRDAFEEFQENLSSDLLTLEELEEYFGIQVEMAVREELRLPASAGLTLRTAEPLQTGEGNTP</sequence>
<dbReference type="EMBL" id="FOLM01000009">
    <property type="protein sequence ID" value="SFD08698.1"/>
    <property type="molecule type" value="Genomic_DNA"/>
</dbReference>
<evidence type="ECO:0000313" key="4">
    <source>
        <dbReference type="EMBL" id="SFD08698.1"/>
    </source>
</evidence>
<dbReference type="GO" id="GO:0005886">
    <property type="term" value="C:plasma membrane"/>
    <property type="evidence" value="ECO:0007669"/>
    <property type="project" value="TreeGrafter"/>
</dbReference>
<proteinExistence type="inferred from homology"/>
<evidence type="ECO:0000313" key="5">
    <source>
        <dbReference type="Proteomes" id="UP000199207"/>
    </source>
</evidence>
<dbReference type="Pfam" id="PF05949">
    <property type="entry name" value="DUF881"/>
    <property type="match status" value="1"/>
</dbReference>
<keyword evidence="5" id="KW-1185">Reference proteome</keyword>
<dbReference type="STRING" id="910347.SAMN05421773_109158"/>
<evidence type="ECO:0000256" key="2">
    <source>
        <dbReference type="SAM" id="Coils"/>
    </source>
</evidence>
<dbReference type="AlphaFoldDB" id="A0A1I1PM12"/>
<gene>
    <name evidence="4" type="ORF">SAMN05421773_109158</name>
</gene>
<evidence type="ECO:0000256" key="3">
    <source>
        <dbReference type="SAM" id="MobiDB-lite"/>
    </source>
</evidence>
<name>A0A1I1PM12_9ACTN</name>
<dbReference type="PANTHER" id="PTHR37313">
    <property type="entry name" value="UPF0749 PROTEIN RV1825"/>
    <property type="match status" value="1"/>
</dbReference>
<protein>
    <submittedName>
        <fullName evidence="4">Uncharacterized conserved protein YlxW, UPF0749 family</fullName>
    </submittedName>
</protein>
<dbReference type="InterPro" id="IPR010273">
    <property type="entry name" value="DUF881"/>
</dbReference>
<keyword evidence="2" id="KW-0175">Coiled coil</keyword>
<evidence type="ECO:0000256" key="1">
    <source>
        <dbReference type="ARBA" id="ARBA00009108"/>
    </source>
</evidence>
<reference evidence="4 5" key="1">
    <citation type="submission" date="2016-10" db="EMBL/GenBank/DDBJ databases">
        <authorList>
            <person name="de Groot N.N."/>
        </authorList>
    </citation>
    <scope>NUCLEOTIDE SEQUENCE [LARGE SCALE GENOMIC DNA]</scope>
    <source>
        <strain evidence="4 5">CGMCC 4.5739</strain>
    </source>
</reference>